<dbReference type="AlphaFoldDB" id="A0A084G0E7"/>
<dbReference type="Proteomes" id="UP000028545">
    <property type="component" value="Unassembled WGS sequence"/>
</dbReference>
<dbReference type="InterPro" id="IPR036852">
    <property type="entry name" value="Peptidase_S8/S53_dom_sf"/>
</dbReference>
<dbReference type="GO" id="GO:0004252">
    <property type="term" value="F:serine-type endopeptidase activity"/>
    <property type="evidence" value="ECO:0007669"/>
    <property type="project" value="InterPro"/>
</dbReference>
<evidence type="ECO:0000259" key="4">
    <source>
        <dbReference type="Pfam" id="PF09458"/>
    </source>
</evidence>
<evidence type="ECO:0000256" key="2">
    <source>
        <dbReference type="ARBA" id="ARBA00022801"/>
    </source>
</evidence>
<dbReference type="PROSITE" id="PS00138">
    <property type="entry name" value="SUBTILASE_SER"/>
    <property type="match status" value="1"/>
</dbReference>
<dbReference type="InterPro" id="IPR037221">
    <property type="entry name" value="H-type_lectin_dom_sf"/>
</dbReference>
<dbReference type="SUPFAM" id="SSF52743">
    <property type="entry name" value="Subtilisin-like"/>
    <property type="match status" value="1"/>
</dbReference>
<accession>A0A084G0E7</accession>
<dbReference type="KEGG" id="sapo:SAPIO_CDS8049"/>
<comment type="caution">
    <text evidence="5">The sequence shown here is derived from an EMBL/GenBank/DDBJ whole genome shotgun (WGS) entry which is preliminary data.</text>
</comment>
<evidence type="ECO:0000313" key="5">
    <source>
        <dbReference type="EMBL" id="KEZ40809.1"/>
    </source>
</evidence>
<dbReference type="GO" id="GO:0007155">
    <property type="term" value="P:cell adhesion"/>
    <property type="evidence" value="ECO:0007669"/>
    <property type="project" value="InterPro"/>
</dbReference>
<evidence type="ECO:0000256" key="3">
    <source>
        <dbReference type="ARBA" id="ARBA00022825"/>
    </source>
</evidence>
<gene>
    <name evidence="5" type="ORF">SAPIO_CDS8049</name>
</gene>
<keyword evidence="3" id="KW-0720">Serine protease</keyword>
<dbReference type="InterPro" id="IPR023828">
    <property type="entry name" value="Peptidase_S8_Ser-AS"/>
</dbReference>
<keyword evidence="6" id="KW-1185">Reference proteome</keyword>
<keyword evidence="2" id="KW-0378">Hydrolase</keyword>
<name>A0A084G0E7_PSEDA</name>
<feature type="domain" description="H-type lectin" evidence="4">
    <location>
        <begin position="504"/>
        <end position="555"/>
    </location>
</feature>
<keyword evidence="1" id="KW-0645">Protease</keyword>
<evidence type="ECO:0000313" key="6">
    <source>
        <dbReference type="Proteomes" id="UP000028545"/>
    </source>
</evidence>
<evidence type="ECO:0000256" key="1">
    <source>
        <dbReference type="ARBA" id="ARBA00022670"/>
    </source>
</evidence>
<dbReference type="Gene3D" id="2.60.40.2080">
    <property type="match status" value="2"/>
</dbReference>
<protein>
    <recommendedName>
        <fullName evidence="4">H-type lectin domain-containing protein</fullName>
    </recommendedName>
</protein>
<dbReference type="GO" id="GO:0030246">
    <property type="term" value="F:carbohydrate binding"/>
    <property type="evidence" value="ECO:0007669"/>
    <property type="project" value="InterPro"/>
</dbReference>
<dbReference type="SUPFAM" id="SSF141086">
    <property type="entry name" value="Agglutinin HPA-like"/>
    <property type="match status" value="2"/>
</dbReference>
<dbReference type="VEuPathDB" id="FungiDB:SAPIO_CDS8049"/>
<dbReference type="Pfam" id="PF09458">
    <property type="entry name" value="H_lectin"/>
    <property type="match status" value="2"/>
</dbReference>
<reference evidence="5 6" key="1">
    <citation type="journal article" date="2014" name="Genome Announc.">
        <title>Draft genome sequence of the pathogenic fungus Scedosporium apiospermum.</title>
        <authorList>
            <person name="Vandeputte P."/>
            <person name="Ghamrawi S."/>
            <person name="Rechenmann M."/>
            <person name="Iltis A."/>
            <person name="Giraud S."/>
            <person name="Fleury M."/>
            <person name="Thornton C."/>
            <person name="Delhaes L."/>
            <person name="Meyer W."/>
            <person name="Papon N."/>
            <person name="Bouchara J.P."/>
        </authorList>
    </citation>
    <scope>NUCLEOTIDE SEQUENCE [LARGE SCALE GENOMIC DNA]</scope>
    <source>
        <strain evidence="5 6">IHEM 14462</strain>
    </source>
</reference>
<dbReference type="OrthoDB" id="5400602at2759"/>
<organism evidence="5 6">
    <name type="scientific">Pseudallescheria apiosperma</name>
    <name type="common">Scedosporium apiospermum</name>
    <dbReference type="NCBI Taxonomy" id="563466"/>
    <lineage>
        <taxon>Eukaryota</taxon>
        <taxon>Fungi</taxon>
        <taxon>Dikarya</taxon>
        <taxon>Ascomycota</taxon>
        <taxon>Pezizomycotina</taxon>
        <taxon>Sordariomycetes</taxon>
        <taxon>Hypocreomycetidae</taxon>
        <taxon>Microascales</taxon>
        <taxon>Microascaceae</taxon>
        <taxon>Scedosporium</taxon>
    </lineage>
</organism>
<dbReference type="HOGENOM" id="CLU_491025_0_0_1"/>
<dbReference type="Gene3D" id="3.40.50.200">
    <property type="entry name" value="Peptidase S8/S53 domain"/>
    <property type="match status" value="1"/>
</dbReference>
<proteinExistence type="predicted"/>
<feature type="domain" description="H-type lectin" evidence="4">
    <location>
        <begin position="414"/>
        <end position="471"/>
    </location>
</feature>
<dbReference type="EMBL" id="JOWA01000117">
    <property type="protein sequence ID" value="KEZ40809.1"/>
    <property type="molecule type" value="Genomic_DNA"/>
</dbReference>
<sequence>MDPGHFSVAHFWVFQCGAWLGTFIIDFHKINGHIVNDDRSVDASVAERRRPRWIASENSVLWHSRRLFQYKEKIEADAILQKYRGDAALADHWYFCYLISAPGSPGPDGNTHHQAYGPQMIPLVSPIHTKVQSHDDEAFIIDGSSVYRNPTSPNGDRELLELCANGTAVTAVGHTKTGTSFAAPATAGVVALLQSANNRLQRFPEACRAVLLAGSHRQLANSTWWADVGSARKDSWDGKRLLDSDFDSRDKLSTFSYYLRAPGSPVSPFDRLRVKVAIAWHSEVTTKHDQATSSQLTTDLDLLVLDSKGNIAACSASFDNSYEVSDLNAVPGETYRIKIRRWSGSGSVICGIAWTVEQTSWLLERPGNAGFSASLNIAMGTSSTGAYETTNNTALGSAAGQNSALLSFGVPESATLQLVVGLNMVDMGNSSSNRWAIRIKAFPSDVTEQQFMLSINSWADTMLYNARVSWLMLDQAKLGVQCGRFDSHNYRAAGTTGNIYKTDKFPHPFNKSPIVCVGLSGWDIDNNWRLHCWVDNIKTDRFHIHVDTWGSSVLY</sequence>
<dbReference type="GeneID" id="27727121"/>
<dbReference type="Gene3D" id="2.60.120.380">
    <property type="match status" value="1"/>
</dbReference>
<dbReference type="RefSeq" id="XP_016640608.1">
    <property type="nucleotide sequence ID" value="XM_016789773.1"/>
</dbReference>
<dbReference type="InterPro" id="IPR019019">
    <property type="entry name" value="H-type_lectin_domain"/>
</dbReference>
<dbReference type="GO" id="GO:0006508">
    <property type="term" value="P:proteolysis"/>
    <property type="evidence" value="ECO:0007669"/>
    <property type="project" value="UniProtKB-KW"/>
</dbReference>